<evidence type="ECO:0000259" key="1">
    <source>
        <dbReference type="Pfam" id="PF24249"/>
    </source>
</evidence>
<protein>
    <recommendedName>
        <fullName evidence="1">DUF7452 domain-containing protein</fullName>
    </recommendedName>
</protein>
<dbReference type="EMBL" id="BJXL01000016">
    <property type="protein sequence ID" value="GEM82608.1"/>
    <property type="molecule type" value="Genomic_DNA"/>
</dbReference>
<accession>A0A511QZ20</accession>
<organism evidence="2 3">
    <name type="scientific">Meiothermus hypogaeus NBRC 106114</name>
    <dbReference type="NCBI Taxonomy" id="1227553"/>
    <lineage>
        <taxon>Bacteria</taxon>
        <taxon>Thermotogati</taxon>
        <taxon>Deinococcota</taxon>
        <taxon>Deinococci</taxon>
        <taxon>Thermales</taxon>
        <taxon>Thermaceae</taxon>
        <taxon>Meiothermus</taxon>
    </lineage>
</organism>
<dbReference type="AlphaFoldDB" id="A0A511QZ20"/>
<dbReference type="OrthoDB" id="25829at2"/>
<sequence>MRGKNLFFFTLGAGMVASGLWALSVGALTSFSAGTPIKASEVNDNFNTLKTAVQALEDRPSLSFGVNLTGSNASTAGFRVHNEAAGGTALRGEGAGGLNVGVWGVVADSGWGVIGSSTGGGLGVEGRAIGGVALSAVAPAGTALQVNGPIRVTGTKPAFVHTAAAANINGPRTTLDNPMINGDPNAILTVTPVSNDADPVINAPIGVSYDSGTGRWRIFRADGIDMPDGAKFNVLVIKQL</sequence>
<dbReference type="Pfam" id="PF24249">
    <property type="entry name" value="DUF7452"/>
    <property type="match status" value="1"/>
</dbReference>
<feature type="domain" description="DUF7452" evidence="1">
    <location>
        <begin position="153"/>
        <end position="236"/>
    </location>
</feature>
<evidence type="ECO:0000313" key="3">
    <source>
        <dbReference type="Proteomes" id="UP000321197"/>
    </source>
</evidence>
<dbReference type="InterPro" id="IPR055875">
    <property type="entry name" value="DUF7452"/>
</dbReference>
<proteinExistence type="predicted"/>
<evidence type="ECO:0000313" key="2">
    <source>
        <dbReference type="EMBL" id="GEM82608.1"/>
    </source>
</evidence>
<reference evidence="2 3" key="1">
    <citation type="submission" date="2019-07" db="EMBL/GenBank/DDBJ databases">
        <title>Whole genome shotgun sequence of Meiothermus hypogaeus NBRC 106114.</title>
        <authorList>
            <person name="Hosoyama A."/>
            <person name="Uohara A."/>
            <person name="Ohji S."/>
            <person name="Ichikawa N."/>
        </authorList>
    </citation>
    <scope>NUCLEOTIDE SEQUENCE [LARGE SCALE GENOMIC DNA]</scope>
    <source>
        <strain evidence="2 3">NBRC 106114</strain>
    </source>
</reference>
<dbReference type="RefSeq" id="WP_119340997.1">
    <property type="nucleotide sequence ID" value="NZ_BJXL01000016.1"/>
</dbReference>
<comment type="caution">
    <text evidence="2">The sequence shown here is derived from an EMBL/GenBank/DDBJ whole genome shotgun (WGS) entry which is preliminary data.</text>
</comment>
<gene>
    <name evidence="2" type="ORF">MHY01S_07740</name>
</gene>
<name>A0A511QZ20_9DEIN</name>
<dbReference type="Proteomes" id="UP000321197">
    <property type="component" value="Unassembled WGS sequence"/>
</dbReference>